<accession>A0A4S8KMH0</accession>
<dbReference type="EMBL" id="ML180733">
    <property type="protein sequence ID" value="THU76739.1"/>
    <property type="molecule type" value="Genomic_DNA"/>
</dbReference>
<feature type="non-terminal residue" evidence="2">
    <location>
        <position position="129"/>
    </location>
</feature>
<dbReference type="AlphaFoldDB" id="A0A4S8KMH0"/>
<keyword evidence="3" id="KW-1185">Reference proteome</keyword>
<proteinExistence type="predicted"/>
<reference evidence="2 3" key="1">
    <citation type="journal article" date="2019" name="Nat. Ecol. Evol.">
        <title>Megaphylogeny resolves global patterns of mushroom evolution.</title>
        <authorList>
            <person name="Varga T."/>
            <person name="Krizsan K."/>
            <person name="Foldi C."/>
            <person name="Dima B."/>
            <person name="Sanchez-Garcia M."/>
            <person name="Sanchez-Ramirez S."/>
            <person name="Szollosi G.J."/>
            <person name="Szarkandi J.G."/>
            <person name="Papp V."/>
            <person name="Albert L."/>
            <person name="Andreopoulos W."/>
            <person name="Angelini C."/>
            <person name="Antonin V."/>
            <person name="Barry K.W."/>
            <person name="Bougher N.L."/>
            <person name="Buchanan P."/>
            <person name="Buyck B."/>
            <person name="Bense V."/>
            <person name="Catcheside P."/>
            <person name="Chovatia M."/>
            <person name="Cooper J."/>
            <person name="Damon W."/>
            <person name="Desjardin D."/>
            <person name="Finy P."/>
            <person name="Geml J."/>
            <person name="Haridas S."/>
            <person name="Hughes K."/>
            <person name="Justo A."/>
            <person name="Karasinski D."/>
            <person name="Kautmanova I."/>
            <person name="Kiss B."/>
            <person name="Kocsube S."/>
            <person name="Kotiranta H."/>
            <person name="LaButti K.M."/>
            <person name="Lechner B.E."/>
            <person name="Liimatainen K."/>
            <person name="Lipzen A."/>
            <person name="Lukacs Z."/>
            <person name="Mihaltcheva S."/>
            <person name="Morgado L.N."/>
            <person name="Niskanen T."/>
            <person name="Noordeloos M.E."/>
            <person name="Ohm R.A."/>
            <person name="Ortiz-Santana B."/>
            <person name="Ovrebo C."/>
            <person name="Racz N."/>
            <person name="Riley R."/>
            <person name="Savchenko A."/>
            <person name="Shiryaev A."/>
            <person name="Soop K."/>
            <person name="Spirin V."/>
            <person name="Szebenyi C."/>
            <person name="Tomsovsky M."/>
            <person name="Tulloss R.E."/>
            <person name="Uehling J."/>
            <person name="Grigoriev I.V."/>
            <person name="Vagvolgyi C."/>
            <person name="Papp T."/>
            <person name="Martin F.M."/>
            <person name="Miettinen O."/>
            <person name="Hibbett D.S."/>
            <person name="Nagy L.G."/>
        </authorList>
    </citation>
    <scope>NUCLEOTIDE SEQUENCE [LARGE SCALE GENOMIC DNA]</scope>
    <source>
        <strain evidence="2 3">CBS 962.96</strain>
    </source>
</reference>
<protein>
    <recommendedName>
        <fullName evidence="1">AB hydrolase-1 domain-containing protein</fullName>
    </recommendedName>
</protein>
<dbReference type="SUPFAM" id="SSF53474">
    <property type="entry name" value="alpha/beta-Hydrolases"/>
    <property type="match status" value="1"/>
</dbReference>
<feature type="non-terminal residue" evidence="2">
    <location>
        <position position="1"/>
    </location>
</feature>
<dbReference type="InterPro" id="IPR029058">
    <property type="entry name" value="AB_hydrolase_fold"/>
</dbReference>
<evidence type="ECO:0000313" key="2">
    <source>
        <dbReference type="EMBL" id="THU76739.1"/>
    </source>
</evidence>
<feature type="domain" description="AB hydrolase-1" evidence="1">
    <location>
        <begin position="3"/>
        <end position="127"/>
    </location>
</feature>
<dbReference type="OrthoDB" id="94039at2759"/>
<gene>
    <name evidence="2" type="ORF">K435DRAFT_570890</name>
</gene>
<sequence length="129" mass="14205">ITLIFAHGTGFHKQHWEPCLEDLYVLISEQQRRQGQEEGGQGLEIREAWSIDAPNHGDSVVLKRERFGVGLHVSFTCSLAGLGTCVDVNFTKHKLVGVGHSMGSIATLLSINFFPSVTFSSIILIEPML</sequence>
<evidence type="ECO:0000259" key="1">
    <source>
        <dbReference type="Pfam" id="PF12697"/>
    </source>
</evidence>
<dbReference type="InterPro" id="IPR000073">
    <property type="entry name" value="AB_hydrolase_1"/>
</dbReference>
<dbReference type="Gene3D" id="3.40.50.1820">
    <property type="entry name" value="alpha/beta hydrolase"/>
    <property type="match status" value="1"/>
</dbReference>
<dbReference type="Pfam" id="PF12697">
    <property type="entry name" value="Abhydrolase_6"/>
    <property type="match status" value="1"/>
</dbReference>
<name>A0A4S8KMH0_DENBC</name>
<evidence type="ECO:0000313" key="3">
    <source>
        <dbReference type="Proteomes" id="UP000297245"/>
    </source>
</evidence>
<organism evidence="2 3">
    <name type="scientific">Dendrothele bispora (strain CBS 962.96)</name>
    <dbReference type="NCBI Taxonomy" id="1314807"/>
    <lineage>
        <taxon>Eukaryota</taxon>
        <taxon>Fungi</taxon>
        <taxon>Dikarya</taxon>
        <taxon>Basidiomycota</taxon>
        <taxon>Agaricomycotina</taxon>
        <taxon>Agaricomycetes</taxon>
        <taxon>Agaricomycetidae</taxon>
        <taxon>Agaricales</taxon>
        <taxon>Agaricales incertae sedis</taxon>
        <taxon>Dendrothele</taxon>
    </lineage>
</organism>
<dbReference type="Proteomes" id="UP000297245">
    <property type="component" value="Unassembled WGS sequence"/>
</dbReference>